<reference evidence="1" key="1">
    <citation type="submission" date="2017-10" db="EMBL/GenBank/DDBJ databases">
        <title>Paulinella longichromatophora chromatophore genome.</title>
        <authorList>
            <person name="Lhee D."/>
            <person name="Yoon H.S."/>
        </authorList>
    </citation>
    <scope>NUCLEOTIDE SEQUENCE</scope>
</reference>
<dbReference type="EMBL" id="MG264610">
    <property type="protein sequence ID" value="AUG32728.1"/>
    <property type="molecule type" value="Genomic_DNA"/>
</dbReference>
<organism evidence="1">
    <name type="scientific">Paulinella longichromatophora</name>
    <dbReference type="NCBI Taxonomy" id="1708747"/>
    <lineage>
        <taxon>Eukaryota</taxon>
        <taxon>Sar</taxon>
        <taxon>Rhizaria</taxon>
        <taxon>Cercozoa</taxon>
        <taxon>Imbricatea</taxon>
        <taxon>Silicofilosea</taxon>
        <taxon>Euglyphida</taxon>
        <taxon>Paulinellidae</taxon>
        <taxon>Paulinella</taxon>
    </lineage>
</organism>
<name>A0A2H4ZQE0_9EUKA</name>
<proteinExistence type="predicted"/>
<dbReference type="AlphaFoldDB" id="A0A2H4ZQE0"/>
<geneLocation type="plastid" evidence="1"/>
<evidence type="ECO:0000313" key="1">
    <source>
        <dbReference type="EMBL" id="AUG32728.1"/>
    </source>
</evidence>
<keyword evidence="1" id="KW-0934">Plastid</keyword>
<gene>
    <name evidence="1" type="ORF">PLO_755</name>
</gene>
<accession>A0A2H4ZQE0</accession>
<sequence length="288" mass="32973">MADTCLVQNFHIRKASFLISLKAFLLYALMFKTSLPLKRYINHERATIISRKIPATFERPIHILVLAKDPVITNDSSISYNPNLFLLVVRESKALEILTFPRNLQITLPGQKHSLSFEKIYQVGNISLIIDLLNRIATLSYSPNRYLIVPSGYVTELLYNASNINSSLSTKLIQFISSFISKSQKEKNDNANKNTIFYSEKLKIAIRRRLYKPVILLKTPRSLNKFAEQMETNLTEEEALTVTASILNNSTESHVKEIQFRNIKSKDLSQELDKVNNSNMALKVISEY</sequence>
<protein>
    <submittedName>
        <fullName evidence="1">Putative LytR-membrane bound transcriptional regulator</fullName>
    </submittedName>
</protein>